<evidence type="ECO:0000313" key="2">
    <source>
        <dbReference type="EMBL" id="KRY94255.1"/>
    </source>
</evidence>
<dbReference type="Proteomes" id="UP000055024">
    <property type="component" value="Unassembled WGS sequence"/>
</dbReference>
<protein>
    <submittedName>
        <fullName evidence="2">Uncharacterized protein</fullName>
    </submittedName>
</protein>
<evidence type="ECO:0000313" key="3">
    <source>
        <dbReference type="Proteomes" id="UP000055024"/>
    </source>
</evidence>
<sequence length="35" mass="4524">MRTIESEDCSWSHFEQILHRYRYYTGIFFRYSYTH</sequence>
<evidence type="ECO:0000313" key="1">
    <source>
        <dbReference type="EMBL" id="KRY94249.1"/>
    </source>
</evidence>
<name>A0A0V1G7M7_9BILA</name>
<keyword evidence="3" id="KW-1185">Reference proteome</keyword>
<gene>
    <name evidence="1" type="ORF">T11_12922</name>
    <name evidence="2" type="ORF">T11_18557</name>
</gene>
<reference evidence="2 3" key="1">
    <citation type="submission" date="2015-01" db="EMBL/GenBank/DDBJ databases">
        <title>Evolution of Trichinella species and genotypes.</title>
        <authorList>
            <person name="Korhonen P.K."/>
            <person name="Edoardo P."/>
            <person name="Giuseppe L.R."/>
            <person name="Gasser R.B."/>
        </authorList>
    </citation>
    <scope>NUCLEOTIDE SEQUENCE [LARGE SCALE GENOMIC DNA]</scope>
    <source>
        <strain evidence="2">ISS1029</strain>
    </source>
</reference>
<dbReference type="AlphaFoldDB" id="A0A0V1G7M7"/>
<dbReference type="EMBL" id="JYDP01005316">
    <property type="protein sequence ID" value="KRY94249.1"/>
    <property type="molecule type" value="Genomic_DNA"/>
</dbReference>
<organism evidence="2 3">
    <name type="scientific">Trichinella zimbabwensis</name>
    <dbReference type="NCBI Taxonomy" id="268475"/>
    <lineage>
        <taxon>Eukaryota</taxon>
        <taxon>Metazoa</taxon>
        <taxon>Ecdysozoa</taxon>
        <taxon>Nematoda</taxon>
        <taxon>Enoplea</taxon>
        <taxon>Dorylaimia</taxon>
        <taxon>Trichinellida</taxon>
        <taxon>Trichinellidae</taxon>
        <taxon>Trichinella</taxon>
    </lineage>
</organism>
<comment type="caution">
    <text evidence="2">The sequence shown here is derived from an EMBL/GenBank/DDBJ whole genome shotgun (WGS) entry which is preliminary data.</text>
</comment>
<proteinExistence type="predicted"/>
<accession>A0A0V1G7M7</accession>
<dbReference type="EMBL" id="JYDP01005309">
    <property type="protein sequence ID" value="KRY94255.1"/>
    <property type="molecule type" value="Genomic_DNA"/>
</dbReference>